<sequence>MVRPAMYGSYHRISIVGRGANRPPEPFVVAGPLCESGDVFTRDDQELLQPRDLPRPEPGDLVVLHDAGAYGAAMSSNYVSLGRVPQVLWEDEPVARLHRAAGNVRGPRAAGVRRADVAL</sequence>
<dbReference type="RefSeq" id="WP_270058042.1">
    <property type="nucleotide sequence ID" value="NZ_CP115149.1"/>
</dbReference>
<evidence type="ECO:0000256" key="1">
    <source>
        <dbReference type="ARBA" id="ARBA00001933"/>
    </source>
</evidence>
<comment type="cofactor">
    <cofactor evidence="1">
        <name>pyridoxal 5'-phosphate</name>
        <dbReference type="ChEBI" id="CHEBI:597326"/>
    </cofactor>
</comment>
<evidence type="ECO:0000259" key="3">
    <source>
        <dbReference type="Pfam" id="PF00278"/>
    </source>
</evidence>
<evidence type="ECO:0000313" key="4">
    <source>
        <dbReference type="EMBL" id="WBL37529.1"/>
    </source>
</evidence>
<accession>A0ABY7MAI5</accession>
<name>A0ABY7MAI5_9CHLR</name>
<keyword evidence="5" id="KW-1185">Reference proteome</keyword>
<feature type="domain" description="Orn/DAP/Arg decarboxylase 2 C-terminal" evidence="3">
    <location>
        <begin position="2"/>
        <end position="68"/>
    </location>
</feature>
<dbReference type="SUPFAM" id="SSF50621">
    <property type="entry name" value="Alanine racemase C-terminal domain-like"/>
    <property type="match status" value="1"/>
</dbReference>
<organism evidence="4 5">
    <name type="scientific">Tepidiforma flava</name>
    <dbReference type="NCBI Taxonomy" id="3004094"/>
    <lineage>
        <taxon>Bacteria</taxon>
        <taxon>Bacillati</taxon>
        <taxon>Chloroflexota</taxon>
        <taxon>Tepidiformia</taxon>
        <taxon>Tepidiformales</taxon>
        <taxon>Tepidiformaceae</taxon>
        <taxon>Tepidiforma</taxon>
    </lineage>
</organism>
<dbReference type="PANTHER" id="PTHR43727">
    <property type="entry name" value="DIAMINOPIMELATE DECARBOXYLASE"/>
    <property type="match status" value="1"/>
</dbReference>
<gene>
    <name evidence="4" type="ORF">O0235_06255</name>
</gene>
<reference evidence="4 5" key="1">
    <citation type="journal article" date="2023" name="ISME J.">
        <title>Thermophilic Dehalococcoidia with unusual traits shed light on an unexpected past.</title>
        <authorList>
            <person name="Palmer M."/>
            <person name="Covington J.K."/>
            <person name="Zhou E.M."/>
            <person name="Thomas S.C."/>
            <person name="Habib N."/>
            <person name="Seymour C.O."/>
            <person name="Lai D."/>
            <person name="Johnston J."/>
            <person name="Hashimi A."/>
            <person name="Jiao J.Y."/>
            <person name="Muok A.R."/>
            <person name="Liu L."/>
            <person name="Xian W.D."/>
            <person name="Zhi X.Y."/>
            <person name="Li M.M."/>
            <person name="Silva L.P."/>
            <person name="Bowen B.P."/>
            <person name="Louie K."/>
            <person name="Briegel A."/>
            <person name="Pett-Ridge J."/>
            <person name="Weber P.K."/>
            <person name="Tocheva E.I."/>
            <person name="Woyke T."/>
            <person name="Northen T.R."/>
            <person name="Mayali X."/>
            <person name="Li W.J."/>
            <person name="Hedlund B.P."/>
        </authorList>
    </citation>
    <scope>NUCLEOTIDE SEQUENCE [LARGE SCALE GENOMIC DNA]</scope>
    <source>
        <strain evidence="4 5">YIM 72310</strain>
    </source>
</reference>
<evidence type="ECO:0000313" key="5">
    <source>
        <dbReference type="Proteomes" id="UP001212803"/>
    </source>
</evidence>
<protein>
    <recommendedName>
        <fullName evidence="3">Orn/DAP/Arg decarboxylase 2 C-terminal domain-containing protein</fullName>
    </recommendedName>
</protein>
<dbReference type="Pfam" id="PF00278">
    <property type="entry name" value="Orn_DAP_Arg_deC"/>
    <property type="match status" value="1"/>
</dbReference>
<keyword evidence="2" id="KW-0663">Pyridoxal phosphate</keyword>
<evidence type="ECO:0000256" key="2">
    <source>
        <dbReference type="ARBA" id="ARBA00022898"/>
    </source>
</evidence>
<dbReference type="PANTHER" id="PTHR43727:SF2">
    <property type="entry name" value="GROUP IV DECARBOXYLASE"/>
    <property type="match status" value="1"/>
</dbReference>
<dbReference type="EMBL" id="CP115149">
    <property type="protein sequence ID" value="WBL37529.1"/>
    <property type="molecule type" value="Genomic_DNA"/>
</dbReference>
<dbReference type="InterPro" id="IPR022643">
    <property type="entry name" value="De-COase2_C"/>
</dbReference>
<proteinExistence type="predicted"/>
<dbReference type="InterPro" id="IPR009006">
    <property type="entry name" value="Ala_racemase/Decarboxylase_C"/>
</dbReference>
<dbReference type="Proteomes" id="UP001212803">
    <property type="component" value="Chromosome"/>
</dbReference>
<dbReference type="Gene3D" id="2.40.37.10">
    <property type="entry name" value="Lyase, Ornithine Decarboxylase, Chain A, domain 1"/>
    <property type="match status" value="1"/>
</dbReference>